<reference evidence="2 3" key="1">
    <citation type="journal article" date="2011" name="PLoS Genet.">
        <title>Azospirillum genomes reveal transition of bacteria from aquatic to terrestrial environments.</title>
        <authorList>
            <person name="Wisniewski-Dye F."/>
            <person name="Borziak K."/>
            <person name="Khalsa-Moyers G."/>
            <person name="Alexandre G."/>
            <person name="Sukharnikov L.O."/>
            <person name="Wuichet K."/>
            <person name="Hurst G.B."/>
            <person name="McDonald W.H."/>
            <person name="Robertson J.S."/>
            <person name="Barbe V."/>
            <person name="Calteau A."/>
            <person name="Rouy Z."/>
            <person name="Mangenot S."/>
            <person name="Prigent-Combaret C."/>
            <person name="Normand P."/>
            <person name="Boyer M."/>
            <person name="Siguier P."/>
            <person name="Dessaux Y."/>
            <person name="Elmerich C."/>
            <person name="Condemine G."/>
            <person name="Krishnen G."/>
            <person name="Kennedy I."/>
            <person name="Paterson A.H."/>
            <person name="Gonzalez V."/>
            <person name="Mavingui P."/>
            <person name="Zhulin I.B."/>
        </authorList>
    </citation>
    <scope>NUCLEOTIDE SEQUENCE [LARGE SCALE GENOMIC DNA]</scope>
    <source>
        <strain evidence="2 3">Sp245</strain>
    </source>
</reference>
<accession>A0A9P1NQE2</accession>
<dbReference type="InterPro" id="IPR013108">
    <property type="entry name" value="Amidohydro_3"/>
</dbReference>
<keyword evidence="3" id="KW-1185">Reference proteome</keyword>
<dbReference type="PIRSF" id="PIRSF006453">
    <property type="entry name" value="FwdA"/>
    <property type="match status" value="1"/>
</dbReference>
<protein>
    <submittedName>
        <fullName evidence="2">Formylmethanofuran dehydrogenase, subunit A (Amidohydrolase 3 domain)</fullName>
    </submittedName>
</protein>
<dbReference type="InterPro" id="IPR050378">
    <property type="entry name" value="Metallo-dep_Hydrolases_sf"/>
</dbReference>
<geneLocation type="plasmid" evidence="2 3">
    <name>AZOBR_p2</name>
</geneLocation>
<dbReference type="EMBL" id="HE577329">
    <property type="protein sequence ID" value="CCD01892.1"/>
    <property type="molecule type" value="Genomic_DNA"/>
</dbReference>
<dbReference type="PANTHER" id="PTHR11647:SF1">
    <property type="entry name" value="COLLAPSIN RESPONSE MEDIATOR PROTEIN"/>
    <property type="match status" value="1"/>
</dbReference>
<gene>
    <name evidence="2" type="primary">fwdA</name>
    <name evidence="2" type="ORF">AZOBR_p270088</name>
</gene>
<organism evidence="2 3">
    <name type="scientific">Azospirillum baldaniorum</name>
    <dbReference type="NCBI Taxonomy" id="1064539"/>
    <lineage>
        <taxon>Bacteria</taxon>
        <taxon>Pseudomonadati</taxon>
        <taxon>Pseudomonadota</taxon>
        <taxon>Alphaproteobacteria</taxon>
        <taxon>Rhodospirillales</taxon>
        <taxon>Azospirillaceae</taxon>
        <taxon>Azospirillum</taxon>
    </lineage>
</organism>
<dbReference type="InterPro" id="IPR012027">
    <property type="entry name" value="Formylmethanofuran_DH_asu"/>
</dbReference>
<dbReference type="Proteomes" id="UP000007319">
    <property type="component" value="Plasmid AZOBR_p2"/>
</dbReference>
<dbReference type="AlphaFoldDB" id="A0A9P1NQE2"/>
<dbReference type="SUPFAM" id="SSF51338">
    <property type="entry name" value="Composite domain of metallo-dependent hydrolases"/>
    <property type="match status" value="2"/>
</dbReference>
<dbReference type="NCBIfam" id="TIGR03121">
    <property type="entry name" value="one_C_dehyd_A"/>
    <property type="match status" value="1"/>
</dbReference>
<name>A0A9P1NQE2_9PROT</name>
<proteinExistence type="predicted"/>
<feature type="domain" description="Amidohydrolase 3" evidence="1">
    <location>
        <begin position="43"/>
        <end position="493"/>
    </location>
</feature>
<evidence type="ECO:0000259" key="1">
    <source>
        <dbReference type="Pfam" id="PF07969"/>
    </source>
</evidence>
<dbReference type="KEGG" id="abs:AZOBR_p270088"/>
<dbReference type="GO" id="GO:0016810">
    <property type="term" value="F:hydrolase activity, acting on carbon-nitrogen (but not peptide) bonds"/>
    <property type="evidence" value="ECO:0007669"/>
    <property type="project" value="InterPro"/>
</dbReference>
<dbReference type="SUPFAM" id="SSF51556">
    <property type="entry name" value="Metallo-dependent hydrolases"/>
    <property type="match status" value="1"/>
</dbReference>
<dbReference type="RefSeq" id="WP_014242228.1">
    <property type="nucleotide sequence ID" value="NC_016618.1"/>
</dbReference>
<dbReference type="InterPro" id="IPR032466">
    <property type="entry name" value="Metal_Hydrolase"/>
</dbReference>
<dbReference type="Gene3D" id="2.30.40.10">
    <property type="entry name" value="Urease, subunit C, domain 1"/>
    <property type="match status" value="1"/>
</dbReference>
<keyword evidence="2" id="KW-0614">Plasmid</keyword>
<evidence type="ECO:0000313" key="2">
    <source>
        <dbReference type="EMBL" id="CCD01892.1"/>
    </source>
</evidence>
<dbReference type="PANTHER" id="PTHR11647">
    <property type="entry name" value="HYDRANTOINASE/DIHYDROPYRIMIDINASE FAMILY MEMBER"/>
    <property type="match status" value="1"/>
</dbReference>
<dbReference type="InterPro" id="IPR011059">
    <property type="entry name" value="Metal-dep_hydrolase_composite"/>
</dbReference>
<dbReference type="Pfam" id="PF07969">
    <property type="entry name" value="Amidohydro_3"/>
    <property type="match status" value="1"/>
</dbReference>
<sequence length="553" mass="59899">MLTKLAGGRLYDPANGRDGAVGDLFVRDGRIVADPGPGAAPDEVHDLSGRVVMAGAIDIHSHIAGGKVNIARLLMAEEHRAAAITTEEPCGCGVGLATPSTHATGCRYAQMGYTAAFEPAMLPSNARHAHLEMADIPLIDTGGYLVLGNDDLLLELLASGAGEEAVADYVGFMLNATRSLAVKAVNPGGINAFKYNQRRLDVDEAGPFHAITPRRILTALAGAVQRLGIPHPLHLHGFNLGVPGNVEATLDSIAAVDGLRLHLTHVQFHAYGVEGDRKFSSAAARVAEAVNRQPNISVDVGQIMFGQTVTASADTMAQMNNAGLAHPKKWVMMDIECDAGCGVVPFRYRDKAFVNALQWAIGLELFLLIEDPWRIFLTTDHPNGAPFTSYPELIRLLMDRDHRLTRMAELHPALPEHTILGSLTREYSLGEIATMTRAAPARILGLTDRGHLGPGAVADITVYTDRPDRRAMFEKPDLVFKDGRLIVRDGVVVAFLQGRTHVVEPAYDPTIESWMARRFDERMGQRLTHFRIAEEEIRGGNGLVRHACQPGSF</sequence>
<evidence type="ECO:0000313" key="3">
    <source>
        <dbReference type="Proteomes" id="UP000007319"/>
    </source>
</evidence>